<dbReference type="Proteomes" id="UP000562045">
    <property type="component" value="Unassembled WGS sequence"/>
</dbReference>
<comment type="caution">
    <text evidence="1">The sequence shown here is derived from an EMBL/GenBank/DDBJ whole genome shotgun (WGS) entry which is preliminary data.</text>
</comment>
<dbReference type="AlphaFoldDB" id="A0A7Y9ZGK4"/>
<dbReference type="InterPro" id="IPR011856">
    <property type="entry name" value="tRNA_endonuc-like_dom_sf"/>
</dbReference>
<evidence type="ECO:0000313" key="1">
    <source>
        <dbReference type="EMBL" id="NYI42986.1"/>
    </source>
</evidence>
<dbReference type="RefSeq" id="WP_179647317.1">
    <property type="nucleotide sequence ID" value="NZ_JACBZM010000001.1"/>
</dbReference>
<evidence type="ECO:0008006" key="3">
    <source>
        <dbReference type="Google" id="ProtNLM"/>
    </source>
</evidence>
<dbReference type="Gene3D" id="3.40.1350.10">
    <property type="match status" value="1"/>
</dbReference>
<reference evidence="1 2" key="1">
    <citation type="submission" date="2020-07" db="EMBL/GenBank/DDBJ databases">
        <title>Sequencing the genomes of 1000 actinobacteria strains.</title>
        <authorList>
            <person name="Klenk H.-P."/>
        </authorList>
    </citation>
    <scope>NUCLEOTIDE SEQUENCE [LARGE SCALE GENOMIC DNA]</scope>
    <source>
        <strain evidence="1 2">DSM 15131</strain>
    </source>
</reference>
<gene>
    <name evidence="1" type="ORF">BJ993_000066</name>
</gene>
<accession>A0A7Y9ZGK4</accession>
<proteinExistence type="predicted"/>
<protein>
    <recommendedName>
        <fullName evidence="3">DUF91 domain-containing protein</fullName>
    </recommendedName>
</protein>
<name>A0A7Y9ZGK4_9ACTN</name>
<organism evidence="1 2">
    <name type="scientific">Nocardioides aromaticivorans</name>
    <dbReference type="NCBI Taxonomy" id="200618"/>
    <lineage>
        <taxon>Bacteria</taxon>
        <taxon>Bacillati</taxon>
        <taxon>Actinomycetota</taxon>
        <taxon>Actinomycetes</taxon>
        <taxon>Propionibacteriales</taxon>
        <taxon>Nocardioidaceae</taxon>
        <taxon>Nocardioides</taxon>
    </lineage>
</organism>
<evidence type="ECO:0000313" key="2">
    <source>
        <dbReference type="Proteomes" id="UP000562045"/>
    </source>
</evidence>
<sequence>MGRPILVRNDNTRWREPEVTAYANEAALQQLVAESPDLLTGQDLATVDEFWIPEIGYIDIVGVGADGSITVVECKLRANPEIRREVVGQVLAYAGGLWQMSYDDFASTWAARAGRPLTAHVADKAGAADADQVRAGVEANLRSGEFTLVIVVDEITSELKRIIEWLNVMTKTEVSVLALELQYLKEGNTEILVPRLYGDALASAKRSSPSASGAKWNAGTFAAAVEDLGEKARTAVADLMAHGEAHGVHPWWGVGQTPGMSWYYQVGPAKVSLFQIYLRPTGAVVAASVGGLFGATGLGRPTALQMLELLKAIPEIEAHVAHVTPEELNRFPSIPVTGVLDDEAVRRAFLNVIDEVRQHPRLPASVS</sequence>
<dbReference type="EMBL" id="JACBZM010000001">
    <property type="protein sequence ID" value="NYI42986.1"/>
    <property type="molecule type" value="Genomic_DNA"/>
</dbReference>
<dbReference type="GO" id="GO:0003676">
    <property type="term" value="F:nucleic acid binding"/>
    <property type="evidence" value="ECO:0007669"/>
    <property type="project" value="InterPro"/>
</dbReference>